<name>A0A5P6VU15_PSEXY</name>
<dbReference type="CDD" id="cd07325">
    <property type="entry name" value="M48_Ste24p_like"/>
    <property type="match status" value="1"/>
</dbReference>
<evidence type="ECO:0000313" key="1">
    <source>
        <dbReference type="EMBL" id="QFJ54341.1"/>
    </source>
</evidence>
<evidence type="ECO:0000313" key="2">
    <source>
        <dbReference type="Proteomes" id="UP000327030"/>
    </source>
</evidence>
<reference evidence="2" key="1">
    <citation type="submission" date="2019-08" db="EMBL/GenBank/DDBJ databases">
        <title>Complete Genome Sequence of the Polysaccharide-Degrading Rumen Bacterium Pseudobutyrivibrio xylanivorans MA3014.</title>
        <authorList>
            <person name="Palevich N."/>
            <person name="Maclean P.H."/>
            <person name="Kelly W.J."/>
            <person name="Leahy S.C."/>
            <person name="Rakonjac J."/>
            <person name="Attwood G.T."/>
        </authorList>
    </citation>
    <scope>NUCLEOTIDE SEQUENCE [LARGE SCALE GENOMIC DNA]</scope>
    <source>
        <strain evidence="2">MA3014</strain>
    </source>
</reference>
<organism evidence="1 2">
    <name type="scientific">Pseudobutyrivibrio xylanivorans</name>
    <dbReference type="NCBI Taxonomy" id="185007"/>
    <lineage>
        <taxon>Bacteria</taxon>
        <taxon>Bacillati</taxon>
        <taxon>Bacillota</taxon>
        <taxon>Clostridia</taxon>
        <taxon>Lachnospirales</taxon>
        <taxon>Lachnospiraceae</taxon>
        <taxon>Pseudobutyrivibrio</taxon>
    </lineage>
</organism>
<proteinExistence type="predicted"/>
<gene>
    <name evidence="1" type="ORF">FXF36_05470</name>
</gene>
<dbReference type="OrthoDB" id="2964042at2"/>
<protein>
    <submittedName>
        <fullName evidence="1">M48 family metallopeptidase</fullName>
    </submittedName>
</protein>
<dbReference type="AlphaFoldDB" id="A0A5P6VU15"/>
<dbReference type="Proteomes" id="UP000327030">
    <property type="component" value="Chromosome 1"/>
</dbReference>
<dbReference type="EMBL" id="CP043028">
    <property type="protein sequence ID" value="QFJ54341.1"/>
    <property type="molecule type" value="Genomic_DNA"/>
</dbReference>
<sequence length="260" mass="30264">MIDKKMYQQVGLDEAFEGYKQSLTIDEDINEIYNSIEIKMKKPDLLGKTLRVTERQFTEIHGIVNKLADKLEMSSPDVFVFEDFFYGIESFGMNEYWIEISAKTIRDFSIKELEFLFAREMYKINYGVTYQSMLIEEYSKVYQSVPSIGGIINKVARNKFNHWYRLENYSADNFAYLYCKDLRASISAIVAMVLNSKILLDQVDMGTFVEQASDITKLDDMVYNYTKADEVIPYAPMRVESLLAYSISVRGMKARKEMEA</sequence>
<dbReference type="RefSeq" id="WP_151622834.1">
    <property type="nucleotide sequence ID" value="NZ_CP043028.1"/>
</dbReference>
<accession>A0A5P6VU15</accession>
<dbReference type="KEGG" id="pxv:FXF36_05470"/>